<organism evidence="3 4">
    <name type="scientific">Lichenibacterium minor</name>
    <dbReference type="NCBI Taxonomy" id="2316528"/>
    <lineage>
        <taxon>Bacteria</taxon>
        <taxon>Pseudomonadati</taxon>
        <taxon>Pseudomonadota</taxon>
        <taxon>Alphaproteobacteria</taxon>
        <taxon>Hyphomicrobiales</taxon>
        <taxon>Lichenihabitantaceae</taxon>
        <taxon>Lichenibacterium</taxon>
    </lineage>
</organism>
<protein>
    <submittedName>
        <fullName evidence="3">DUF3761 domain-containing protein</fullName>
    </submittedName>
</protein>
<feature type="chain" id="PRO_5020371584" evidence="2">
    <location>
        <begin position="21"/>
        <end position="81"/>
    </location>
</feature>
<feature type="signal peptide" evidence="2">
    <location>
        <begin position="1"/>
        <end position="20"/>
    </location>
</feature>
<reference evidence="3 4" key="1">
    <citation type="submission" date="2018-12" db="EMBL/GenBank/DDBJ databases">
        <authorList>
            <person name="Grouzdev D.S."/>
            <person name="Krutkina M.S."/>
        </authorList>
    </citation>
    <scope>NUCLEOTIDE SEQUENCE [LARGE SCALE GENOMIC DNA]</scope>
    <source>
        <strain evidence="3 4">RmlP026</strain>
    </source>
</reference>
<evidence type="ECO:0000313" key="4">
    <source>
        <dbReference type="Proteomes" id="UP000290759"/>
    </source>
</evidence>
<accession>A0A4Q2U5X0</accession>
<proteinExistence type="predicted"/>
<keyword evidence="2" id="KW-0732">Signal</keyword>
<feature type="region of interest" description="Disordered" evidence="1">
    <location>
        <begin position="61"/>
        <end position="81"/>
    </location>
</feature>
<dbReference type="InterPro" id="IPR022236">
    <property type="entry name" value="DUF3761"/>
</dbReference>
<comment type="caution">
    <text evidence="3">The sequence shown here is derived from an EMBL/GenBank/DDBJ whole genome shotgun (WGS) entry which is preliminary data.</text>
</comment>
<dbReference type="RefSeq" id="WP_129228629.1">
    <property type="nucleotide sequence ID" value="NZ_QYBB01000029.1"/>
</dbReference>
<dbReference type="Pfam" id="PF12587">
    <property type="entry name" value="DUF3761"/>
    <property type="match status" value="1"/>
</dbReference>
<name>A0A4Q2U5X0_9HYPH</name>
<evidence type="ECO:0000256" key="1">
    <source>
        <dbReference type="SAM" id="MobiDB-lite"/>
    </source>
</evidence>
<evidence type="ECO:0000256" key="2">
    <source>
        <dbReference type="SAM" id="SignalP"/>
    </source>
</evidence>
<dbReference type="Proteomes" id="UP000290759">
    <property type="component" value="Unassembled WGS sequence"/>
</dbReference>
<reference evidence="3 4" key="2">
    <citation type="submission" date="2019-02" db="EMBL/GenBank/DDBJ databases">
        <title>'Lichenibacterium ramalinii' gen. nov. sp. nov., 'Lichenibacterium minor' gen. nov. sp. nov.</title>
        <authorList>
            <person name="Pankratov T."/>
        </authorList>
    </citation>
    <scope>NUCLEOTIDE SEQUENCE [LARGE SCALE GENOMIC DNA]</scope>
    <source>
        <strain evidence="3 4">RmlP026</strain>
    </source>
</reference>
<keyword evidence="4" id="KW-1185">Reference proteome</keyword>
<dbReference type="AlphaFoldDB" id="A0A4Q2U5X0"/>
<evidence type="ECO:0000313" key="3">
    <source>
        <dbReference type="EMBL" id="RYC30226.1"/>
    </source>
</evidence>
<dbReference type="EMBL" id="QYBB01000029">
    <property type="protein sequence ID" value="RYC30226.1"/>
    <property type="molecule type" value="Genomic_DNA"/>
</dbReference>
<gene>
    <name evidence="3" type="ORF">D3273_19835</name>
</gene>
<dbReference type="OrthoDB" id="4751721at2"/>
<sequence length="81" mass="8479">MRSTVFALGVAFALTGTCRAAPACHDAHGTYVNSSGHVVPDPKCVTGHQAGETAICRDGSHSFSEHRQGTCSRHGGVAQWE</sequence>